<dbReference type="PROSITE" id="PS50893">
    <property type="entry name" value="ABC_TRANSPORTER_2"/>
    <property type="match status" value="1"/>
</dbReference>
<evidence type="ECO:0000313" key="5">
    <source>
        <dbReference type="EMBL" id="KSV18961.1"/>
    </source>
</evidence>
<dbReference type="SMART" id="SM00382">
    <property type="entry name" value="AAA"/>
    <property type="match status" value="1"/>
</dbReference>
<evidence type="ECO:0000259" key="4">
    <source>
        <dbReference type="PROSITE" id="PS50893"/>
    </source>
</evidence>
<dbReference type="EMBL" id="JGYD01000001">
    <property type="protein sequence ID" value="KSV18961.1"/>
    <property type="molecule type" value="Genomic_DNA"/>
</dbReference>
<dbReference type="FunFam" id="3.40.50.300:FF:000134">
    <property type="entry name" value="Iron-enterobactin ABC transporter ATP-binding protein"/>
    <property type="match status" value="1"/>
</dbReference>
<sequence length="274" mass="30637">MRLGLNQVYFSYKHAPILKGVNFEVEAGEVLGLVGPNGAGKSTLLKCINAILKPQAGYIDFNGQSIGEMPLNEIAQRVGYVPQTLSTAAPLTVYETVLMGRKPRLKWKVTQQDKDIVEASLRRMQILPLALRYFNELSGGERQRVMMARAFCQEPEILLLDEPTNNLDLRHQLETLDMVKDAVKKNRLLAVVAIHDLNLAVRYTDKLIMLKDGVICRIGKSQEVLTPEAIEEVYGVKTAVITYQDSKYILPISAKPGAAPNIYLEEEDYGKIHV</sequence>
<dbReference type="OrthoDB" id="9787851at2"/>
<reference evidence="5 6" key="1">
    <citation type="journal article" date="2015" name="Sci. Rep.">
        <title>A comparative genomics and reductive dehalogenase gene transcription study of two chloroethene-respiring bacteria, Dehalococcoides mccartyi strains MB and 11a.</title>
        <authorList>
            <person name="Low A."/>
            <person name="Shen Z."/>
            <person name="Cheng D."/>
            <person name="Rogers M.J."/>
            <person name="Lee P.K."/>
            <person name="He J."/>
        </authorList>
    </citation>
    <scope>NUCLEOTIDE SEQUENCE [LARGE SCALE GENOMIC DNA]</scope>
    <source>
        <strain evidence="5 6">MB</strain>
    </source>
</reference>
<gene>
    <name evidence="5" type="ORF">DA01_00355</name>
</gene>
<accession>A0A0V8M600</accession>
<dbReference type="AlphaFoldDB" id="A0A0V8M600"/>
<dbReference type="Pfam" id="PF00005">
    <property type="entry name" value="ABC_tran"/>
    <property type="match status" value="1"/>
</dbReference>
<dbReference type="InterPro" id="IPR003439">
    <property type="entry name" value="ABC_transporter-like_ATP-bd"/>
</dbReference>
<organism evidence="5 6">
    <name type="scientific">Dehalococcoides mccartyi</name>
    <dbReference type="NCBI Taxonomy" id="61435"/>
    <lineage>
        <taxon>Bacteria</taxon>
        <taxon>Bacillati</taxon>
        <taxon>Chloroflexota</taxon>
        <taxon>Dehalococcoidia</taxon>
        <taxon>Dehalococcoidales</taxon>
        <taxon>Dehalococcoidaceae</taxon>
        <taxon>Dehalococcoides</taxon>
    </lineage>
</organism>
<dbReference type="SUPFAM" id="SSF52540">
    <property type="entry name" value="P-loop containing nucleoside triphosphate hydrolases"/>
    <property type="match status" value="1"/>
</dbReference>
<dbReference type="PROSITE" id="PS00211">
    <property type="entry name" value="ABC_TRANSPORTER_1"/>
    <property type="match status" value="1"/>
</dbReference>
<evidence type="ECO:0000256" key="2">
    <source>
        <dbReference type="ARBA" id="ARBA00022741"/>
    </source>
</evidence>
<dbReference type="InterPro" id="IPR027417">
    <property type="entry name" value="P-loop_NTPase"/>
</dbReference>
<dbReference type="InterPro" id="IPR003593">
    <property type="entry name" value="AAA+_ATPase"/>
</dbReference>
<dbReference type="InterPro" id="IPR017871">
    <property type="entry name" value="ABC_transporter-like_CS"/>
</dbReference>
<protein>
    <submittedName>
        <fullName evidence="5">Iron ABC transporter ATP-binding protein</fullName>
    </submittedName>
</protein>
<keyword evidence="1" id="KW-0813">Transport</keyword>
<dbReference type="GO" id="GO:0016887">
    <property type="term" value="F:ATP hydrolysis activity"/>
    <property type="evidence" value="ECO:0007669"/>
    <property type="project" value="InterPro"/>
</dbReference>
<comment type="caution">
    <text evidence="5">The sequence shown here is derived from an EMBL/GenBank/DDBJ whole genome shotgun (WGS) entry which is preliminary data.</text>
</comment>
<keyword evidence="3 5" id="KW-0067">ATP-binding</keyword>
<dbReference type="PANTHER" id="PTHR42794:SF2">
    <property type="entry name" value="ABC TRANSPORTER ATP-BINDING PROTEIN"/>
    <property type="match status" value="1"/>
</dbReference>
<dbReference type="RefSeq" id="WP_081042182.1">
    <property type="nucleotide sequence ID" value="NZ_JGYD01000001.1"/>
</dbReference>
<dbReference type="Gene3D" id="3.40.50.300">
    <property type="entry name" value="P-loop containing nucleotide triphosphate hydrolases"/>
    <property type="match status" value="1"/>
</dbReference>
<feature type="domain" description="ABC transporter" evidence="4">
    <location>
        <begin position="3"/>
        <end position="237"/>
    </location>
</feature>
<evidence type="ECO:0000256" key="1">
    <source>
        <dbReference type="ARBA" id="ARBA00022448"/>
    </source>
</evidence>
<dbReference type="CDD" id="cd03214">
    <property type="entry name" value="ABC_Iron-Siderophores_B12_Hemin"/>
    <property type="match status" value="1"/>
</dbReference>
<dbReference type="Proteomes" id="UP000053577">
    <property type="component" value="Unassembled WGS sequence"/>
</dbReference>
<dbReference type="GO" id="GO:0005524">
    <property type="term" value="F:ATP binding"/>
    <property type="evidence" value="ECO:0007669"/>
    <property type="project" value="UniProtKB-KW"/>
</dbReference>
<dbReference type="PANTHER" id="PTHR42794">
    <property type="entry name" value="HEMIN IMPORT ATP-BINDING PROTEIN HMUV"/>
    <property type="match status" value="1"/>
</dbReference>
<dbReference type="PATRIC" id="fig|61435.5.peg.77"/>
<proteinExistence type="predicted"/>
<evidence type="ECO:0000256" key="3">
    <source>
        <dbReference type="ARBA" id="ARBA00022840"/>
    </source>
</evidence>
<keyword evidence="2" id="KW-0547">Nucleotide-binding</keyword>
<evidence type="ECO:0000313" key="6">
    <source>
        <dbReference type="Proteomes" id="UP000053577"/>
    </source>
</evidence>
<name>A0A0V8M600_9CHLR</name>